<gene>
    <name evidence="6" type="ORF">CWI78_00725</name>
</gene>
<dbReference type="Gene3D" id="1.10.287.470">
    <property type="entry name" value="Helix hairpin bin"/>
    <property type="match status" value="1"/>
</dbReference>
<dbReference type="EMBL" id="PIQC01000001">
    <property type="protein sequence ID" value="RUO72998.1"/>
    <property type="molecule type" value="Genomic_DNA"/>
</dbReference>
<protein>
    <submittedName>
        <fullName evidence="6">Efflux RND transporter periplasmic adaptor subunit</fullName>
    </submittedName>
</protein>
<reference evidence="7" key="1">
    <citation type="journal article" date="2018" name="Front. Microbiol.">
        <title>Genome-Based Analysis Reveals the Taxonomy and Diversity of the Family Idiomarinaceae.</title>
        <authorList>
            <person name="Liu Y."/>
            <person name="Lai Q."/>
            <person name="Shao Z."/>
        </authorList>
    </citation>
    <scope>NUCLEOTIDE SEQUENCE [LARGE SCALE GENOMIC DNA]</scope>
    <source>
        <strain evidence="7">R22</strain>
    </source>
</reference>
<evidence type="ECO:0000259" key="5">
    <source>
        <dbReference type="Pfam" id="PF25973"/>
    </source>
</evidence>
<dbReference type="Pfam" id="PF25967">
    <property type="entry name" value="RND-MFP_C"/>
    <property type="match status" value="1"/>
</dbReference>
<accession>A0A432Z505</accession>
<dbReference type="Gene3D" id="2.40.50.100">
    <property type="match status" value="1"/>
</dbReference>
<evidence type="ECO:0000256" key="1">
    <source>
        <dbReference type="ARBA" id="ARBA00009477"/>
    </source>
</evidence>
<evidence type="ECO:0000256" key="3">
    <source>
        <dbReference type="SAM" id="SignalP"/>
    </source>
</evidence>
<dbReference type="Proteomes" id="UP000288058">
    <property type="component" value="Unassembled WGS sequence"/>
</dbReference>
<evidence type="ECO:0000259" key="4">
    <source>
        <dbReference type="Pfam" id="PF25967"/>
    </source>
</evidence>
<dbReference type="GO" id="GO:1990281">
    <property type="term" value="C:efflux pump complex"/>
    <property type="evidence" value="ECO:0007669"/>
    <property type="project" value="TreeGrafter"/>
</dbReference>
<comment type="similarity">
    <text evidence="1">Belongs to the membrane fusion protein (MFP) (TC 8.A.1) family.</text>
</comment>
<feature type="chain" id="PRO_5019070175" evidence="3">
    <location>
        <begin position="24"/>
        <end position="354"/>
    </location>
</feature>
<dbReference type="AlphaFoldDB" id="A0A432Z505"/>
<dbReference type="Pfam" id="PF25973">
    <property type="entry name" value="BSH_CzcB"/>
    <property type="match status" value="1"/>
</dbReference>
<organism evidence="6 7">
    <name type="scientific">Idiomarina ramblicola</name>
    <dbReference type="NCBI Taxonomy" id="263724"/>
    <lineage>
        <taxon>Bacteria</taxon>
        <taxon>Pseudomonadati</taxon>
        <taxon>Pseudomonadota</taxon>
        <taxon>Gammaproteobacteria</taxon>
        <taxon>Alteromonadales</taxon>
        <taxon>Idiomarinaceae</taxon>
        <taxon>Idiomarina</taxon>
    </lineage>
</organism>
<evidence type="ECO:0000313" key="7">
    <source>
        <dbReference type="Proteomes" id="UP000288058"/>
    </source>
</evidence>
<dbReference type="Gene3D" id="2.40.420.20">
    <property type="match status" value="1"/>
</dbReference>
<evidence type="ECO:0000256" key="2">
    <source>
        <dbReference type="SAM" id="Coils"/>
    </source>
</evidence>
<keyword evidence="2" id="KW-0175">Coiled coil</keyword>
<proteinExistence type="inferred from homology"/>
<dbReference type="RefSeq" id="WP_126779287.1">
    <property type="nucleotide sequence ID" value="NZ_PIQC01000001.1"/>
</dbReference>
<feature type="coiled-coil region" evidence="2">
    <location>
        <begin position="85"/>
        <end position="157"/>
    </location>
</feature>
<dbReference type="GO" id="GO:0015562">
    <property type="term" value="F:efflux transmembrane transporter activity"/>
    <property type="evidence" value="ECO:0007669"/>
    <property type="project" value="TreeGrafter"/>
</dbReference>
<feature type="domain" description="CzcB-like barrel-sandwich hybrid" evidence="5">
    <location>
        <begin position="58"/>
        <end position="191"/>
    </location>
</feature>
<dbReference type="PANTHER" id="PTHR30469:SF15">
    <property type="entry name" value="HLYD FAMILY OF SECRETION PROTEINS"/>
    <property type="match status" value="1"/>
</dbReference>
<comment type="caution">
    <text evidence="6">The sequence shown here is derived from an EMBL/GenBank/DDBJ whole genome shotgun (WGS) entry which is preliminary data.</text>
</comment>
<sequence>MKTSWFRQSLLLTLLIISNAALAQTPVEYVDAKEKSIINTIDVPTTLSALNRSQLSFSVEGKLLKLRKDIGDVVSKGEVLATLDKRRIESTIESLKAQVASAQASLADEKQQLNELQTLAETDFAPVSELRRSRTRVRVAEAQLAETKALLEETKVNLNYHELKAPFDGVITSRNADLGEWLNSDQMVFQLVGNQVLYADAFLSQAYYSSINSDTRATLTYQGTAIEAEVLRIVPFIDGTDRSFRVRLIGSYPDKWVAGNSLKATFRIDTGRRQTTVPQDAVVRYSDGRTSVWVAVEDNEQWQAVERPVELGLRFEGSVEIESGLENSERVIVKGNEALVDGQTLELTESDDYD</sequence>
<dbReference type="InterPro" id="IPR006143">
    <property type="entry name" value="RND_pump_MFP"/>
</dbReference>
<dbReference type="NCBIfam" id="TIGR01730">
    <property type="entry name" value="RND_mfp"/>
    <property type="match status" value="1"/>
</dbReference>
<dbReference type="InterPro" id="IPR058627">
    <property type="entry name" value="MdtA-like_C"/>
</dbReference>
<dbReference type="SUPFAM" id="SSF111369">
    <property type="entry name" value="HlyD-like secretion proteins"/>
    <property type="match status" value="1"/>
</dbReference>
<dbReference type="InterPro" id="IPR058647">
    <property type="entry name" value="BSH_CzcB-like"/>
</dbReference>
<dbReference type="Gene3D" id="2.40.30.170">
    <property type="match status" value="1"/>
</dbReference>
<keyword evidence="3" id="KW-0732">Signal</keyword>
<dbReference type="OrthoDB" id="9806939at2"/>
<name>A0A432Z505_9GAMM</name>
<feature type="domain" description="Multidrug resistance protein MdtA-like C-terminal permuted SH3" evidence="4">
    <location>
        <begin position="276"/>
        <end position="335"/>
    </location>
</feature>
<feature type="signal peptide" evidence="3">
    <location>
        <begin position="1"/>
        <end position="23"/>
    </location>
</feature>
<evidence type="ECO:0000313" key="6">
    <source>
        <dbReference type="EMBL" id="RUO72998.1"/>
    </source>
</evidence>
<dbReference type="PANTHER" id="PTHR30469">
    <property type="entry name" value="MULTIDRUG RESISTANCE PROTEIN MDTA"/>
    <property type="match status" value="1"/>
</dbReference>
<keyword evidence="7" id="KW-1185">Reference proteome</keyword>